<dbReference type="EMBL" id="CP069023">
    <property type="protein sequence ID" value="QRC91002.1"/>
    <property type="molecule type" value="Genomic_DNA"/>
</dbReference>
<reference evidence="2" key="1">
    <citation type="journal article" date="2021" name="BMC Genomics">
        <title>Chromosome-level genome assembly and manually-curated proteome of model necrotroph Parastagonospora nodorum Sn15 reveals a genome-wide trove of candidate effector homologs, and redundancy of virulence-related functions within an accessory chromosome.</title>
        <authorList>
            <person name="Bertazzoni S."/>
            <person name="Jones D.A.B."/>
            <person name="Phan H.T."/>
            <person name="Tan K.-C."/>
            <person name="Hane J.K."/>
        </authorList>
    </citation>
    <scope>NUCLEOTIDE SEQUENCE [LARGE SCALE GENOMIC DNA]</scope>
    <source>
        <strain evidence="2">SN15 / ATCC MYA-4574 / FGSC 10173)</strain>
    </source>
</reference>
<organism evidence="1 2">
    <name type="scientific">Phaeosphaeria nodorum (strain SN15 / ATCC MYA-4574 / FGSC 10173)</name>
    <name type="common">Glume blotch fungus</name>
    <name type="synonym">Parastagonospora nodorum</name>
    <dbReference type="NCBI Taxonomy" id="321614"/>
    <lineage>
        <taxon>Eukaryota</taxon>
        <taxon>Fungi</taxon>
        <taxon>Dikarya</taxon>
        <taxon>Ascomycota</taxon>
        <taxon>Pezizomycotina</taxon>
        <taxon>Dothideomycetes</taxon>
        <taxon>Pleosporomycetidae</taxon>
        <taxon>Pleosporales</taxon>
        <taxon>Pleosporineae</taxon>
        <taxon>Phaeosphaeriaceae</taxon>
        <taxon>Parastagonospora</taxon>
    </lineage>
</organism>
<dbReference type="Proteomes" id="UP000663193">
    <property type="component" value="Chromosome 1"/>
</dbReference>
<name>A0A7U2HWU2_PHANO</name>
<dbReference type="VEuPathDB" id="FungiDB:JI435_400840"/>
<protein>
    <submittedName>
        <fullName evidence="1">Uncharacterized protein</fullName>
    </submittedName>
</protein>
<sequence length="56" mass="6527">MGRQSAYKMCANVRRANFETSVHRYHIRHTVLSTDLCVVLDTPCNTKYISLRSERP</sequence>
<accession>A0A7U2HWU2</accession>
<evidence type="ECO:0000313" key="1">
    <source>
        <dbReference type="EMBL" id="QRC91002.1"/>
    </source>
</evidence>
<keyword evidence="2" id="KW-1185">Reference proteome</keyword>
<gene>
    <name evidence="1" type="ORF">JI435_400840</name>
</gene>
<proteinExistence type="predicted"/>
<evidence type="ECO:0000313" key="2">
    <source>
        <dbReference type="Proteomes" id="UP000663193"/>
    </source>
</evidence>
<dbReference type="AlphaFoldDB" id="A0A7U2HWU2"/>